<dbReference type="NCBIfam" id="TIGR02227">
    <property type="entry name" value="sigpep_I_bact"/>
    <property type="match status" value="1"/>
</dbReference>
<dbReference type="PANTHER" id="PTHR43390">
    <property type="entry name" value="SIGNAL PEPTIDASE I"/>
    <property type="match status" value="1"/>
</dbReference>
<comment type="subcellular location">
    <subcellularLocation>
        <location evidence="2">Cell membrane</location>
        <topology evidence="2">Single-pass type II membrane protein</topology>
    </subcellularLocation>
    <subcellularLocation>
        <location evidence="9">Membrane</location>
        <topology evidence="9">Single-pass type II membrane protein</topology>
    </subcellularLocation>
</comment>
<feature type="domain" description="Peptidase S26" evidence="10">
    <location>
        <begin position="11"/>
        <end position="201"/>
    </location>
</feature>
<dbReference type="InterPro" id="IPR019757">
    <property type="entry name" value="Pept_S26A_signal_pept_1_Lys-AS"/>
</dbReference>
<evidence type="ECO:0000256" key="1">
    <source>
        <dbReference type="ARBA" id="ARBA00000677"/>
    </source>
</evidence>
<protein>
    <recommendedName>
        <fullName evidence="4 8">Signal peptidase I</fullName>
        <ecNumber evidence="4 8">3.4.21.89</ecNumber>
    </recommendedName>
</protein>
<keyword evidence="6 8" id="KW-0378">Hydrolase</keyword>
<accession>A0A1H0U1R6</accession>
<evidence type="ECO:0000256" key="6">
    <source>
        <dbReference type="ARBA" id="ARBA00022801"/>
    </source>
</evidence>
<dbReference type="Gene3D" id="2.10.109.10">
    <property type="entry name" value="Umud Fragment, subunit A"/>
    <property type="match status" value="1"/>
</dbReference>
<evidence type="ECO:0000256" key="5">
    <source>
        <dbReference type="ARBA" id="ARBA00022670"/>
    </source>
</evidence>
<evidence type="ECO:0000256" key="8">
    <source>
        <dbReference type="RuleBase" id="RU003993"/>
    </source>
</evidence>
<dbReference type="STRING" id="930152.SAMN05216565_10478"/>
<comment type="similarity">
    <text evidence="3 9">Belongs to the peptidase S26 family.</text>
</comment>
<dbReference type="Pfam" id="PF10502">
    <property type="entry name" value="Peptidase_S26"/>
    <property type="match status" value="1"/>
</dbReference>
<evidence type="ECO:0000256" key="3">
    <source>
        <dbReference type="ARBA" id="ARBA00009370"/>
    </source>
</evidence>
<evidence type="ECO:0000256" key="7">
    <source>
        <dbReference type="PIRSR" id="PIRSR600223-1"/>
    </source>
</evidence>
<dbReference type="InterPro" id="IPR036286">
    <property type="entry name" value="LexA/Signal_pep-like_sf"/>
</dbReference>
<feature type="active site" evidence="7">
    <location>
        <position position="41"/>
    </location>
</feature>
<dbReference type="PROSITE" id="PS00501">
    <property type="entry name" value="SPASE_I_1"/>
    <property type="match status" value="1"/>
</dbReference>
<keyword evidence="12" id="KW-1185">Reference proteome</keyword>
<dbReference type="InterPro" id="IPR019533">
    <property type="entry name" value="Peptidase_S26"/>
</dbReference>
<dbReference type="GO" id="GO:0009003">
    <property type="term" value="F:signal peptidase activity"/>
    <property type="evidence" value="ECO:0007669"/>
    <property type="project" value="UniProtKB-EC"/>
</dbReference>
<evidence type="ECO:0000313" key="12">
    <source>
        <dbReference type="Proteomes" id="UP000199159"/>
    </source>
</evidence>
<dbReference type="GO" id="GO:0006465">
    <property type="term" value="P:signal peptide processing"/>
    <property type="evidence" value="ECO:0007669"/>
    <property type="project" value="InterPro"/>
</dbReference>
<dbReference type="GO" id="GO:0004252">
    <property type="term" value="F:serine-type endopeptidase activity"/>
    <property type="evidence" value="ECO:0007669"/>
    <property type="project" value="InterPro"/>
</dbReference>
<dbReference type="SUPFAM" id="SSF51306">
    <property type="entry name" value="LexA/Signal peptidase"/>
    <property type="match status" value="1"/>
</dbReference>
<dbReference type="OrthoDB" id="9802919at2"/>
<evidence type="ECO:0000256" key="4">
    <source>
        <dbReference type="ARBA" id="ARBA00013208"/>
    </source>
</evidence>
<feature type="transmembrane region" description="Helical" evidence="8">
    <location>
        <begin position="12"/>
        <end position="32"/>
    </location>
</feature>
<dbReference type="EMBL" id="FNJU01000004">
    <property type="protein sequence ID" value="SDP59908.1"/>
    <property type="molecule type" value="Genomic_DNA"/>
</dbReference>
<dbReference type="AlphaFoldDB" id="A0A1H0U1R6"/>
<dbReference type="InterPro" id="IPR019756">
    <property type="entry name" value="Pept_S26A_signal_pept_1_Ser-AS"/>
</dbReference>
<evidence type="ECO:0000256" key="2">
    <source>
        <dbReference type="ARBA" id="ARBA00004401"/>
    </source>
</evidence>
<evidence type="ECO:0000259" key="10">
    <source>
        <dbReference type="Pfam" id="PF10502"/>
    </source>
</evidence>
<dbReference type="PANTHER" id="PTHR43390:SF1">
    <property type="entry name" value="CHLOROPLAST PROCESSING PEPTIDASE"/>
    <property type="match status" value="1"/>
</dbReference>
<dbReference type="EC" id="3.4.21.89" evidence="4 8"/>
<proteinExistence type="inferred from homology"/>
<dbReference type="InterPro" id="IPR000223">
    <property type="entry name" value="Pept_S26A_signal_pept_1"/>
</dbReference>
<dbReference type="RefSeq" id="WP_090853203.1">
    <property type="nucleotide sequence ID" value="NZ_FNJU01000004.1"/>
</dbReference>
<name>A0A1H0U1R6_9BACI</name>
<dbReference type="CDD" id="cd06530">
    <property type="entry name" value="S26_SPase_I"/>
    <property type="match status" value="1"/>
</dbReference>
<comment type="catalytic activity">
    <reaction evidence="1 8">
        <text>Cleavage of hydrophobic, N-terminal signal or leader sequences from secreted and periplasmic proteins.</text>
        <dbReference type="EC" id="3.4.21.89"/>
    </reaction>
</comment>
<keyword evidence="8" id="KW-1133">Transmembrane helix</keyword>
<dbReference type="PROSITE" id="PS00760">
    <property type="entry name" value="SPASE_I_2"/>
    <property type="match status" value="1"/>
</dbReference>
<organism evidence="11 12">
    <name type="scientific">Litchfieldia salsa</name>
    <dbReference type="NCBI Taxonomy" id="930152"/>
    <lineage>
        <taxon>Bacteria</taxon>
        <taxon>Bacillati</taxon>
        <taxon>Bacillota</taxon>
        <taxon>Bacilli</taxon>
        <taxon>Bacillales</taxon>
        <taxon>Bacillaceae</taxon>
        <taxon>Litchfieldia</taxon>
    </lineage>
</organism>
<feature type="active site" evidence="7">
    <location>
        <position position="121"/>
    </location>
</feature>
<keyword evidence="8" id="KW-0812">Transmembrane</keyword>
<dbReference type="Proteomes" id="UP000199159">
    <property type="component" value="Unassembled WGS sequence"/>
</dbReference>
<evidence type="ECO:0000313" key="11">
    <source>
        <dbReference type="EMBL" id="SDP59908.1"/>
    </source>
</evidence>
<keyword evidence="8" id="KW-0472">Membrane</keyword>
<sequence length="209" mass="23762">MKPINVVREVFSWVKAIIIAVVISIVVTMFLVQPYSVSGSSMEPTLTGQSQDDPNQVGDRVIVIKKALLLGNGPDHGDMVIIDSRIDEKRSWLDDLRDSPIISVLANKDKGSNDQTNIWIKRVIGEPGDILEIRDGYLYRNNEKLEESYIKEKMNYPFERMVVPEGTVFVMGDNRNFSSDSREIGPVPLDHIVGEVVMRMYPFKKFELF</sequence>
<dbReference type="GO" id="GO:0005886">
    <property type="term" value="C:plasma membrane"/>
    <property type="evidence" value="ECO:0007669"/>
    <property type="project" value="UniProtKB-SubCell"/>
</dbReference>
<dbReference type="InterPro" id="IPR019758">
    <property type="entry name" value="Pept_S26A_signal_pept_1_CS"/>
</dbReference>
<reference evidence="12" key="1">
    <citation type="submission" date="2016-10" db="EMBL/GenBank/DDBJ databases">
        <authorList>
            <person name="Varghese N."/>
            <person name="Submissions S."/>
        </authorList>
    </citation>
    <scope>NUCLEOTIDE SEQUENCE [LARGE SCALE GENOMIC DNA]</scope>
    <source>
        <strain evidence="12">IBRC-M10078</strain>
    </source>
</reference>
<keyword evidence="5 8" id="KW-0645">Protease</keyword>
<gene>
    <name evidence="11" type="ORF">SAMN05216565_10478</name>
</gene>
<dbReference type="PROSITE" id="PS00761">
    <property type="entry name" value="SPASE_I_3"/>
    <property type="match status" value="1"/>
</dbReference>
<evidence type="ECO:0000256" key="9">
    <source>
        <dbReference type="RuleBase" id="RU362042"/>
    </source>
</evidence>
<dbReference type="PRINTS" id="PR00727">
    <property type="entry name" value="LEADERPTASE"/>
</dbReference>